<accession>A0A850H6E3</accession>
<keyword evidence="4" id="KW-0812">Transmembrane</keyword>
<dbReference type="Gene3D" id="1.10.287.950">
    <property type="entry name" value="Methyl-accepting chemotaxis protein"/>
    <property type="match status" value="1"/>
</dbReference>
<dbReference type="PROSITE" id="PS50111">
    <property type="entry name" value="CHEMOTAXIS_TRANSDUC_2"/>
    <property type="match status" value="1"/>
</dbReference>
<dbReference type="PANTHER" id="PTHR32089:SF112">
    <property type="entry name" value="LYSOZYME-LIKE PROTEIN-RELATED"/>
    <property type="match status" value="1"/>
</dbReference>
<dbReference type="CDD" id="cd06225">
    <property type="entry name" value="HAMP"/>
    <property type="match status" value="1"/>
</dbReference>
<feature type="domain" description="Methyl-accepting transducer" evidence="5">
    <location>
        <begin position="288"/>
        <end position="517"/>
    </location>
</feature>
<name>A0A850H6E3_9SPHN</name>
<gene>
    <name evidence="7" type="ORF">HUO12_07865</name>
</gene>
<dbReference type="Pfam" id="PF00015">
    <property type="entry name" value="MCPsignal"/>
    <property type="match status" value="1"/>
</dbReference>
<evidence type="ECO:0000256" key="3">
    <source>
        <dbReference type="PROSITE-ProRule" id="PRU00284"/>
    </source>
</evidence>
<dbReference type="GO" id="GO:0007165">
    <property type="term" value="P:signal transduction"/>
    <property type="evidence" value="ECO:0007669"/>
    <property type="project" value="UniProtKB-KW"/>
</dbReference>
<dbReference type="InterPro" id="IPR004090">
    <property type="entry name" value="Chemotax_Me-accpt_rcpt"/>
</dbReference>
<dbReference type="Gene3D" id="6.10.340.10">
    <property type="match status" value="1"/>
</dbReference>
<evidence type="ECO:0000256" key="2">
    <source>
        <dbReference type="ARBA" id="ARBA00029447"/>
    </source>
</evidence>
<dbReference type="SUPFAM" id="SSF58104">
    <property type="entry name" value="Methyl-accepting chemotaxis protein (MCP) signaling domain"/>
    <property type="match status" value="1"/>
</dbReference>
<organism evidence="7 8">
    <name type="scientific">Altererythrobacter lutimaris</name>
    <dbReference type="NCBI Taxonomy" id="2743979"/>
    <lineage>
        <taxon>Bacteria</taxon>
        <taxon>Pseudomonadati</taxon>
        <taxon>Pseudomonadota</taxon>
        <taxon>Alphaproteobacteria</taxon>
        <taxon>Sphingomonadales</taxon>
        <taxon>Erythrobacteraceae</taxon>
        <taxon>Altererythrobacter</taxon>
    </lineage>
</organism>
<sequence length="544" mass="57706">MGRVFGGFAIGFLILAAAGISGTVRVDHKVSAFAVLSEVYIATSDISVSLADAERAITDDPPAAIAGLEEVDLRIERLVEFTGLYNDIELAPLSQATARLAGFKTRALDAKEQLQQSASNSISQDRVRAELQALSSDTQALRDQTLEGLYDLSSDGISEVQRLIGILSIMGFVAIILVVFGKRAITRRIAIPIERISSASESIAAGETDVVLPYKSREDEIGILANALAVLRDVQFKAVASAERELEQEKTIVLEREQQREQQTRLMHELAEKFEATIGDVAKEIGYASAALNDAAGNLSSNVERSSGQVDAASKNLSDATHGMTNAAAATDEFALSIAEVSSQAATSSQRARKAADAASSADQTIGALTDSADQISQIVEVIATIAQRTNLLALNASIEAARSAESGRGFAVVANEVKELAAQTHRETSRVEALINTMQNATGQSASALSTIAMEVIELESAAGAIASAVDQQAYAGQDLARAIERAAQNTRQVNQSFSDLSALTSSTNATAAQLRDSSDKLNQQSIRLRDHVSEFLRQVRAA</sequence>
<dbReference type="Proteomes" id="UP000546031">
    <property type="component" value="Unassembled WGS sequence"/>
</dbReference>
<evidence type="ECO:0000256" key="1">
    <source>
        <dbReference type="ARBA" id="ARBA00023224"/>
    </source>
</evidence>
<dbReference type="PANTHER" id="PTHR32089">
    <property type="entry name" value="METHYL-ACCEPTING CHEMOTAXIS PROTEIN MCPB"/>
    <property type="match status" value="1"/>
</dbReference>
<keyword evidence="4" id="KW-0472">Membrane</keyword>
<dbReference type="SMART" id="SM00283">
    <property type="entry name" value="MA"/>
    <property type="match status" value="1"/>
</dbReference>
<keyword evidence="1 3" id="KW-0807">Transducer</keyword>
<evidence type="ECO:0000256" key="4">
    <source>
        <dbReference type="SAM" id="Phobius"/>
    </source>
</evidence>
<protein>
    <submittedName>
        <fullName evidence="7">HAMP domain-containing protein</fullName>
    </submittedName>
</protein>
<reference evidence="7 8" key="1">
    <citation type="submission" date="2020-06" db="EMBL/GenBank/DDBJ databases">
        <title>Altererythrobacter lutimaris sp. nov., a marine bacterium isolated from a tidal flat.</title>
        <authorList>
            <person name="Kim D."/>
            <person name="Yoo Y."/>
            <person name="Kim J.-J."/>
        </authorList>
    </citation>
    <scope>NUCLEOTIDE SEQUENCE [LARGE SCALE GENOMIC DNA]</scope>
    <source>
        <strain evidence="7 8">JGD-16</strain>
    </source>
</reference>
<evidence type="ECO:0000259" key="5">
    <source>
        <dbReference type="PROSITE" id="PS50111"/>
    </source>
</evidence>
<comment type="caution">
    <text evidence="7">The sequence shown here is derived from an EMBL/GenBank/DDBJ whole genome shotgun (WGS) entry which is preliminary data.</text>
</comment>
<evidence type="ECO:0000313" key="8">
    <source>
        <dbReference type="Proteomes" id="UP000546031"/>
    </source>
</evidence>
<dbReference type="InterPro" id="IPR004089">
    <property type="entry name" value="MCPsignal_dom"/>
</dbReference>
<feature type="domain" description="HAMP" evidence="6">
    <location>
        <begin position="187"/>
        <end position="240"/>
    </location>
</feature>
<proteinExistence type="inferred from homology"/>
<keyword evidence="8" id="KW-1185">Reference proteome</keyword>
<dbReference type="AlphaFoldDB" id="A0A850H6E3"/>
<dbReference type="Pfam" id="PF00672">
    <property type="entry name" value="HAMP"/>
    <property type="match status" value="1"/>
</dbReference>
<dbReference type="GO" id="GO:0006935">
    <property type="term" value="P:chemotaxis"/>
    <property type="evidence" value="ECO:0007669"/>
    <property type="project" value="InterPro"/>
</dbReference>
<keyword evidence="4" id="KW-1133">Transmembrane helix</keyword>
<dbReference type="GO" id="GO:0016020">
    <property type="term" value="C:membrane"/>
    <property type="evidence" value="ECO:0007669"/>
    <property type="project" value="InterPro"/>
</dbReference>
<evidence type="ECO:0000259" key="6">
    <source>
        <dbReference type="PROSITE" id="PS50885"/>
    </source>
</evidence>
<dbReference type="PRINTS" id="PR00260">
    <property type="entry name" value="CHEMTRNSDUCR"/>
</dbReference>
<feature type="transmembrane region" description="Helical" evidence="4">
    <location>
        <begin position="163"/>
        <end position="181"/>
    </location>
</feature>
<dbReference type="EMBL" id="JABWTA010000001">
    <property type="protein sequence ID" value="NVE94814.1"/>
    <property type="molecule type" value="Genomic_DNA"/>
</dbReference>
<dbReference type="GO" id="GO:0004888">
    <property type="term" value="F:transmembrane signaling receptor activity"/>
    <property type="evidence" value="ECO:0007669"/>
    <property type="project" value="InterPro"/>
</dbReference>
<dbReference type="RefSeq" id="WP_176273050.1">
    <property type="nucleotide sequence ID" value="NZ_JABWTA010000001.1"/>
</dbReference>
<evidence type="ECO:0000313" key="7">
    <source>
        <dbReference type="EMBL" id="NVE94814.1"/>
    </source>
</evidence>
<dbReference type="SMART" id="SM00304">
    <property type="entry name" value="HAMP"/>
    <property type="match status" value="1"/>
</dbReference>
<dbReference type="InterPro" id="IPR003660">
    <property type="entry name" value="HAMP_dom"/>
</dbReference>
<dbReference type="PROSITE" id="PS50885">
    <property type="entry name" value="HAMP"/>
    <property type="match status" value="1"/>
</dbReference>
<comment type="similarity">
    <text evidence="2">Belongs to the methyl-accepting chemotaxis (MCP) protein family.</text>
</comment>